<evidence type="ECO:0000313" key="2">
    <source>
        <dbReference type="Proteomes" id="UP000799640"/>
    </source>
</evidence>
<reference evidence="1" key="1">
    <citation type="journal article" date="2020" name="Stud. Mycol.">
        <title>101 Dothideomycetes genomes: a test case for predicting lifestyles and emergence of pathogens.</title>
        <authorList>
            <person name="Haridas S."/>
            <person name="Albert R."/>
            <person name="Binder M."/>
            <person name="Bloem J."/>
            <person name="Labutti K."/>
            <person name="Salamov A."/>
            <person name="Andreopoulos B."/>
            <person name="Baker S."/>
            <person name="Barry K."/>
            <person name="Bills G."/>
            <person name="Bluhm B."/>
            <person name="Cannon C."/>
            <person name="Castanera R."/>
            <person name="Culley D."/>
            <person name="Daum C."/>
            <person name="Ezra D."/>
            <person name="Gonzalez J."/>
            <person name="Henrissat B."/>
            <person name="Kuo A."/>
            <person name="Liang C."/>
            <person name="Lipzen A."/>
            <person name="Lutzoni F."/>
            <person name="Magnuson J."/>
            <person name="Mondo S."/>
            <person name="Nolan M."/>
            <person name="Ohm R."/>
            <person name="Pangilinan J."/>
            <person name="Park H.-J."/>
            <person name="Ramirez L."/>
            <person name="Alfaro M."/>
            <person name="Sun H."/>
            <person name="Tritt A."/>
            <person name="Yoshinaga Y."/>
            <person name="Zwiers L.-H."/>
            <person name="Turgeon B."/>
            <person name="Goodwin S."/>
            <person name="Spatafora J."/>
            <person name="Crous P."/>
            <person name="Grigoriev I."/>
        </authorList>
    </citation>
    <scope>NUCLEOTIDE SEQUENCE</scope>
    <source>
        <strain evidence="1">CBS 262.69</strain>
    </source>
</reference>
<keyword evidence="2" id="KW-1185">Reference proteome</keyword>
<dbReference type="EMBL" id="ML996696">
    <property type="protein sequence ID" value="KAF2400016.1"/>
    <property type="molecule type" value="Genomic_DNA"/>
</dbReference>
<accession>A0A6G1HVX3</accession>
<protein>
    <submittedName>
        <fullName evidence="1">Uncharacterized protein</fullName>
    </submittedName>
</protein>
<evidence type="ECO:0000313" key="1">
    <source>
        <dbReference type="EMBL" id="KAF2400016.1"/>
    </source>
</evidence>
<organism evidence="1 2">
    <name type="scientific">Trichodelitschia bisporula</name>
    <dbReference type="NCBI Taxonomy" id="703511"/>
    <lineage>
        <taxon>Eukaryota</taxon>
        <taxon>Fungi</taxon>
        <taxon>Dikarya</taxon>
        <taxon>Ascomycota</taxon>
        <taxon>Pezizomycotina</taxon>
        <taxon>Dothideomycetes</taxon>
        <taxon>Dothideomycetes incertae sedis</taxon>
        <taxon>Phaeotrichales</taxon>
        <taxon>Phaeotrichaceae</taxon>
        <taxon>Trichodelitschia</taxon>
    </lineage>
</organism>
<name>A0A6G1HVX3_9PEZI</name>
<proteinExistence type="predicted"/>
<sequence>MLLPACPRHAEYGSVGSRIRRPMLGLSSPFATRRVSDVLDSAALTRSEQRRMSRWVSTYFRDRASVPFARHVCSRCLLVFRSVYRRTSHHGCCYRCSIHRCFSIDITNFHGYALVPNNAKLCSCPVLSRFWLSPTRSGRPPPTIPRSLV</sequence>
<gene>
    <name evidence="1" type="ORF">EJ06DRAFT_43433</name>
</gene>
<dbReference type="AlphaFoldDB" id="A0A6G1HVX3"/>
<dbReference type="Proteomes" id="UP000799640">
    <property type="component" value="Unassembled WGS sequence"/>
</dbReference>